<sequence length="92" mass="10143">SLSIADISEPNSRLQYKIQVIVDGDLMTMTTLRAQNMADIHNLPQRDTLIDVPGRQASQTAILSPFHTLVHNYLRVLVASAIDISGPRTCLT</sequence>
<dbReference type="AlphaFoldDB" id="A0AAN6G5L6"/>
<keyword evidence="2" id="KW-1185">Reference proteome</keyword>
<feature type="non-terminal residue" evidence="1">
    <location>
        <position position="1"/>
    </location>
</feature>
<comment type="caution">
    <text evidence="1">The sequence shown here is derived from an EMBL/GenBank/DDBJ whole genome shotgun (WGS) entry which is preliminary data.</text>
</comment>
<dbReference type="Proteomes" id="UP001176521">
    <property type="component" value="Unassembled WGS sequence"/>
</dbReference>
<proteinExistence type="predicted"/>
<evidence type="ECO:0000313" key="1">
    <source>
        <dbReference type="EMBL" id="KAK0517813.1"/>
    </source>
</evidence>
<reference evidence="1" key="1">
    <citation type="journal article" date="2023" name="PhytoFront">
        <title>Draft Genome Resources of Seven Strains of Tilletia horrida, Causal Agent of Kernel Smut of Rice.</title>
        <authorList>
            <person name="Khanal S."/>
            <person name="Antony Babu S."/>
            <person name="Zhou X.G."/>
        </authorList>
    </citation>
    <scope>NUCLEOTIDE SEQUENCE</scope>
    <source>
        <strain evidence="1">TX3</strain>
    </source>
</reference>
<gene>
    <name evidence="1" type="ORF">OC842_007990</name>
</gene>
<protein>
    <submittedName>
        <fullName evidence="1">Uncharacterized protein</fullName>
    </submittedName>
</protein>
<organism evidence="1 2">
    <name type="scientific">Tilletia horrida</name>
    <dbReference type="NCBI Taxonomy" id="155126"/>
    <lineage>
        <taxon>Eukaryota</taxon>
        <taxon>Fungi</taxon>
        <taxon>Dikarya</taxon>
        <taxon>Basidiomycota</taxon>
        <taxon>Ustilaginomycotina</taxon>
        <taxon>Exobasidiomycetes</taxon>
        <taxon>Tilletiales</taxon>
        <taxon>Tilletiaceae</taxon>
        <taxon>Tilletia</taxon>
    </lineage>
</organism>
<dbReference type="EMBL" id="JAPDMQ010001596">
    <property type="protein sequence ID" value="KAK0517813.1"/>
    <property type="molecule type" value="Genomic_DNA"/>
</dbReference>
<name>A0AAN6G5L6_9BASI</name>
<accession>A0AAN6G5L6</accession>
<evidence type="ECO:0000313" key="2">
    <source>
        <dbReference type="Proteomes" id="UP001176521"/>
    </source>
</evidence>